<dbReference type="AlphaFoldDB" id="A0AAN8IE79"/>
<organism evidence="1 2">
    <name type="scientific">Trichostrongylus colubriformis</name>
    <name type="common">Black scour worm</name>
    <dbReference type="NCBI Taxonomy" id="6319"/>
    <lineage>
        <taxon>Eukaryota</taxon>
        <taxon>Metazoa</taxon>
        <taxon>Ecdysozoa</taxon>
        <taxon>Nematoda</taxon>
        <taxon>Chromadorea</taxon>
        <taxon>Rhabditida</taxon>
        <taxon>Rhabditina</taxon>
        <taxon>Rhabditomorpha</taxon>
        <taxon>Strongyloidea</taxon>
        <taxon>Trichostrongylidae</taxon>
        <taxon>Trichostrongylus</taxon>
    </lineage>
</organism>
<dbReference type="Proteomes" id="UP001331761">
    <property type="component" value="Unassembled WGS sequence"/>
</dbReference>
<feature type="non-terminal residue" evidence="1">
    <location>
        <position position="1"/>
    </location>
</feature>
<keyword evidence="2" id="KW-1185">Reference proteome</keyword>
<dbReference type="EMBL" id="WIXE01024198">
    <property type="protein sequence ID" value="KAK5965822.1"/>
    <property type="molecule type" value="Genomic_DNA"/>
</dbReference>
<evidence type="ECO:0000313" key="1">
    <source>
        <dbReference type="EMBL" id="KAK5965822.1"/>
    </source>
</evidence>
<accession>A0AAN8IE79</accession>
<comment type="caution">
    <text evidence="1">The sequence shown here is derived from an EMBL/GenBank/DDBJ whole genome shotgun (WGS) entry which is preliminary data.</text>
</comment>
<reference evidence="1 2" key="1">
    <citation type="submission" date="2019-10" db="EMBL/GenBank/DDBJ databases">
        <title>Assembly and Annotation for the nematode Trichostrongylus colubriformis.</title>
        <authorList>
            <person name="Martin J."/>
        </authorList>
    </citation>
    <scope>NUCLEOTIDE SEQUENCE [LARGE SCALE GENOMIC DNA]</scope>
    <source>
        <strain evidence="1">G859</strain>
        <tissue evidence="1">Whole worm</tissue>
    </source>
</reference>
<evidence type="ECO:0000313" key="2">
    <source>
        <dbReference type="Proteomes" id="UP001331761"/>
    </source>
</evidence>
<dbReference type="Pfam" id="PF02995">
    <property type="entry name" value="DUF229"/>
    <property type="match status" value="1"/>
</dbReference>
<sequence>IASYEYLENWKNTVLHVRKHCHFSMHYMRTLTNGRFEHLSLLDAELRSSLEILKVSRLFEDTAIVLLSSRGNPPR</sequence>
<name>A0AAN8IE79_TRICO</name>
<proteinExistence type="predicted"/>
<gene>
    <name evidence="1" type="ORF">GCK32_021632</name>
</gene>
<protein>
    <submittedName>
        <fullName evidence="1">Uncharacterized protein</fullName>
    </submittedName>
</protein>
<dbReference type="InterPro" id="IPR004245">
    <property type="entry name" value="DUF229"/>
</dbReference>